<feature type="region of interest" description="Disordered" evidence="1">
    <location>
        <begin position="59"/>
        <end position="82"/>
    </location>
</feature>
<evidence type="ECO:0000313" key="3">
    <source>
        <dbReference type="Proteomes" id="UP000002384"/>
    </source>
</evidence>
<dbReference type="Proteomes" id="UP000002384">
    <property type="component" value="Chromosome"/>
</dbReference>
<name>B7KJJ3_GLOC7</name>
<dbReference type="AlphaFoldDB" id="B7KJJ3"/>
<evidence type="ECO:0008006" key="4">
    <source>
        <dbReference type="Google" id="ProtNLM"/>
    </source>
</evidence>
<dbReference type="KEGG" id="cyc:PCC7424_5323"/>
<dbReference type="RefSeq" id="WP_015957246.1">
    <property type="nucleotide sequence ID" value="NC_011729.1"/>
</dbReference>
<protein>
    <recommendedName>
        <fullName evidence="4">DUF2281 domain-containing protein</fullName>
    </recommendedName>
</protein>
<dbReference type="STRING" id="65393.PCC7424_5323"/>
<keyword evidence="3" id="KW-1185">Reference proteome</keyword>
<dbReference type="EMBL" id="CP001291">
    <property type="protein sequence ID" value="ACK73670.1"/>
    <property type="molecule type" value="Genomic_DNA"/>
</dbReference>
<dbReference type="HOGENOM" id="CLU_2569955_0_0_3"/>
<reference evidence="3" key="1">
    <citation type="journal article" date="2011" name="MBio">
        <title>Novel metabolic attributes of the genus Cyanothece, comprising a group of unicellular nitrogen-fixing Cyanobacteria.</title>
        <authorList>
            <person name="Bandyopadhyay A."/>
            <person name="Elvitigala T."/>
            <person name="Welsh E."/>
            <person name="Stockel J."/>
            <person name="Liberton M."/>
            <person name="Min H."/>
            <person name="Sherman L.A."/>
            <person name="Pakrasi H.B."/>
        </authorList>
    </citation>
    <scope>NUCLEOTIDE SEQUENCE [LARGE SCALE GENOMIC DNA]</scope>
    <source>
        <strain evidence="3">PCC 7424</strain>
    </source>
</reference>
<dbReference type="OrthoDB" id="428515at2"/>
<organism evidence="2 3">
    <name type="scientific">Gloeothece citriformis (strain PCC 7424)</name>
    <name type="common">Cyanothece sp. (strain PCC 7424)</name>
    <dbReference type="NCBI Taxonomy" id="65393"/>
    <lineage>
        <taxon>Bacteria</taxon>
        <taxon>Bacillati</taxon>
        <taxon>Cyanobacteriota</taxon>
        <taxon>Cyanophyceae</taxon>
        <taxon>Oscillatoriophycideae</taxon>
        <taxon>Chroococcales</taxon>
        <taxon>Aphanothecaceae</taxon>
        <taxon>Gloeothece</taxon>
        <taxon>Gloeothece citriformis</taxon>
    </lineage>
</organism>
<evidence type="ECO:0000256" key="1">
    <source>
        <dbReference type="SAM" id="MobiDB-lite"/>
    </source>
</evidence>
<sequence length="82" mass="9711">MNIEEKILEKVRQLPLNQQQEVLKFTELIQQKNLTSLPSPNLNMTPEDKVKKWQKVLEKLPQKSPNLPDEALHRDTMYNDED</sequence>
<feature type="compositionally biased region" description="Basic and acidic residues" evidence="1">
    <location>
        <begin position="70"/>
        <end position="82"/>
    </location>
</feature>
<proteinExistence type="predicted"/>
<evidence type="ECO:0000313" key="2">
    <source>
        <dbReference type="EMBL" id="ACK73670.1"/>
    </source>
</evidence>
<gene>
    <name evidence="2" type="ordered locus">PCC7424_5323</name>
</gene>
<dbReference type="eggNOG" id="ENOG50321JQ">
    <property type="taxonomic scope" value="Bacteria"/>
</dbReference>
<accession>B7KJJ3</accession>